<protein>
    <submittedName>
        <fullName evidence="1">Uncharacterized protein</fullName>
    </submittedName>
</protein>
<dbReference type="EMBL" id="FZQP02001781">
    <property type="protein sequence ID" value="VVC93805.1"/>
    <property type="molecule type" value="Genomic_DNA"/>
</dbReference>
<accession>A0A5E4Q6B9</accession>
<proteinExistence type="predicted"/>
<dbReference type="AlphaFoldDB" id="A0A5E4Q6B9"/>
<keyword evidence="2" id="KW-1185">Reference proteome</keyword>
<name>A0A5E4Q6B9_9NEOP</name>
<sequence>MKCGKVSLQERSRARIKTAIPNEKPRRYCEKRLINPEHEEDPRWLIGLQRYYCNENEPILNESHNSGRLQQENLDLFLSVQNLQFQGEAQQSKRPRTSFKYKTLLNKQKHRMFVKELIEEVHNEPGRSSELTYYFDDYAKYLDRSGNSSEKSSLINVTNESKTNKAIQTQFRGSDTNVQLKKVKKIRKTVPRTKKNDEINDKNLEKAQISFHKHGKTKILTISRNESPSTLQVIRVDVVCYQSGSSMSLYEDNKPVKESNDHNNNYRIDLKHKHLANKYLLTSSVKTLDENTRGAKVTLLCKTFKLAERSRIASERKTKFLKENVNTTIKHK</sequence>
<dbReference type="Proteomes" id="UP000324832">
    <property type="component" value="Unassembled WGS sequence"/>
</dbReference>
<evidence type="ECO:0000313" key="1">
    <source>
        <dbReference type="EMBL" id="VVC93805.1"/>
    </source>
</evidence>
<organism evidence="1 2">
    <name type="scientific">Leptidea sinapis</name>
    <dbReference type="NCBI Taxonomy" id="189913"/>
    <lineage>
        <taxon>Eukaryota</taxon>
        <taxon>Metazoa</taxon>
        <taxon>Ecdysozoa</taxon>
        <taxon>Arthropoda</taxon>
        <taxon>Hexapoda</taxon>
        <taxon>Insecta</taxon>
        <taxon>Pterygota</taxon>
        <taxon>Neoptera</taxon>
        <taxon>Endopterygota</taxon>
        <taxon>Lepidoptera</taxon>
        <taxon>Glossata</taxon>
        <taxon>Ditrysia</taxon>
        <taxon>Papilionoidea</taxon>
        <taxon>Pieridae</taxon>
        <taxon>Dismorphiinae</taxon>
        <taxon>Leptidea</taxon>
    </lineage>
</organism>
<reference evidence="1 2" key="1">
    <citation type="submission" date="2017-07" db="EMBL/GenBank/DDBJ databases">
        <authorList>
            <person name="Talla V."/>
            <person name="Backstrom N."/>
        </authorList>
    </citation>
    <scope>NUCLEOTIDE SEQUENCE [LARGE SCALE GENOMIC DNA]</scope>
</reference>
<gene>
    <name evidence="1" type="ORF">LSINAPIS_LOCUS5917</name>
</gene>
<evidence type="ECO:0000313" key="2">
    <source>
        <dbReference type="Proteomes" id="UP000324832"/>
    </source>
</evidence>